<reference evidence="10 11" key="2">
    <citation type="submission" date="2019-08" db="EMBL/GenBank/DDBJ databases">
        <authorList>
            <person name="Henke P."/>
        </authorList>
    </citation>
    <scope>NUCLEOTIDE SEQUENCE [LARGE SCALE GENOMIC DNA]</scope>
    <source>
        <strain evidence="10">Phe10_nw2017</strain>
    </source>
</reference>
<name>A0A5C6M8A0_9PLAN</name>
<evidence type="ECO:0000313" key="11">
    <source>
        <dbReference type="Proteomes" id="UP000321083"/>
    </source>
</evidence>
<evidence type="ECO:0000256" key="6">
    <source>
        <dbReference type="ARBA" id="ARBA00022842"/>
    </source>
</evidence>
<dbReference type="GO" id="GO:0018114">
    <property type="term" value="F:threonine racemase activity"/>
    <property type="evidence" value="ECO:0007669"/>
    <property type="project" value="TreeGrafter"/>
</dbReference>
<evidence type="ECO:0000256" key="8">
    <source>
        <dbReference type="ARBA" id="ARBA00023239"/>
    </source>
</evidence>
<dbReference type="Gene3D" id="3.40.50.1100">
    <property type="match status" value="2"/>
</dbReference>
<protein>
    <recommendedName>
        <fullName evidence="9">Tryptophan synthase beta chain-like PALP domain-containing protein</fullName>
    </recommendedName>
</protein>
<dbReference type="Proteomes" id="UP000321083">
    <property type="component" value="Unassembled WGS sequence"/>
</dbReference>
<keyword evidence="8" id="KW-0456">Lyase</keyword>
<reference evidence="10 11" key="1">
    <citation type="submission" date="2019-08" db="EMBL/GenBank/DDBJ databases">
        <title>100 year-old enigma solved: identification of Planctomyces bekefii, the type genus and species of the phylum Planctomycetes.</title>
        <authorList>
            <person name="Svetlana D.N."/>
            <person name="Overmann J."/>
        </authorList>
    </citation>
    <scope>NUCLEOTIDE SEQUENCE [LARGE SCALE GENOMIC DNA]</scope>
    <source>
        <strain evidence="10">Phe10_nw2017</strain>
    </source>
</reference>
<dbReference type="InterPro" id="IPR001926">
    <property type="entry name" value="TrpB-like_PALP"/>
</dbReference>
<gene>
    <name evidence="10" type="ORF">E3A20_07040</name>
</gene>
<comment type="cofactor">
    <cofactor evidence="2">
        <name>pyridoxal 5'-phosphate</name>
        <dbReference type="ChEBI" id="CHEBI:597326"/>
    </cofactor>
</comment>
<sequence>MTNEQWAVTFADIQAAAERLGGLIRRTPVLPTSGLPDCDAVSVSLKCENLQWGSAFKARGATNAVMSLSAEQAACGVVTHSSGNHAAALARAALQRGIAVHIVMPRNSAAVKLQAVRQLGIEPILCESTAAAREAAAAEVQQRTGAVLVHPFNDPRVIAGQGTAALEILEQCPDLQDLIVPVGGGGLLAGTLLAIRALRPEVRVFGGQSRSGRTTRVAVCSPGGSNRPCGRIRLPTV</sequence>
<dbReference type="AlphaFoldDB" id="A0A5C6M8A0"/>
<evidence type="ECO:0000256" key="4">
    <source>
        <dbReference type="ARBA" id="ARBA00001946"/>
    </source>
</evidence>
<dbReference type="GO" id="GO:0070179">
    <property type="term" value="P:D-serine biosynthetic process"/>
    <property type="evidence" value="ECO:0007669"/>
    <property type="project" value="TreeGrafter"/>
</dbReference>
<dbReference type="GO" id="GO:0030170">
    <property type="term" value="F:pyridoxal phosphate binding"/>
    <property type="evidence" value="ECO:0007669"/>
    <property type="project" value="InterPro"/>
</dbReference>
<keyword evidence="7" id="KW-0663">Pyridoxal phosphate</keyword>
<proteinExistence type="inferred from homology"/>
<evidence type="ECO:0000256" key="3">
    <source>
        <dbReference type="ARBA" id="ARBA00001936"/>
    </source>
</evidence>
<dbReference type="GO" id="GO:0005524">
    <property type="term" value="F:ATP binding"/>
    <property type="evidence" value="ECO:0007669"/>
    <property type="project" value="TreeGrafter"/>
</dbReference>
<dbReference type="PROSITE" id="PS00165">
    <property type="entry name" value="DEHYDRATASE_SER_THR"/>
    <property type="match status" value="1"/>
</dbReference>
<dbReference type="FunFam" id="3.40.50.1100:FF:000005">
    <property type="entry name" value="Threonine dehydratase catabolic"/>
    <property type="match status" value="1"/>
</dbReference>
<evidence type="ECO:0000259" key="9">
    <source>
        <dbReference type="Pfam" id="PF00291"/>
    </source>
</evidence>
<accession>A0A5C6M8A0</accession>
<comment type="cofactor">
    <cofactor evidence="4">
        <name>Mg(2+)</name>
        <dbReference type="ChEBI" id="CHEBI:18420"/>
    </cofactor>
</comment>
<comment type="caution">
    <text evidence="10">The sequence shown here is derived from an EMBL/GenBank/DDBJ whole genome shotgun (WGS) entry which is preliminary data.</text>
</comment>
<comment type="similarity">
    <text evidence="5">Belongs to the serine/threonine dehydratase family.</text>
</comment>
<dbReference type="GO" id="GO:0000287">
    <property type="term" value="F:magnesium ion binding"/>
    <property type="evidence" value="ECO:0007669"/>
    <property type="project" value="TreeGrafter"/>
</dbReference>
<evidence type="ECO:0000256" key="1">
    <source>
        <dbReference type="ARBA" id="ARBA00001913"/>
    </source>
</evidence>
<dbReference type="EMBL" id="SRHE01000098">
    <property type="protein sequence ID" value="TWW10285.1"/>
    <property type="molecule type" value="Genomic_DNA"/>
</dbReference>
<evidence type="ECO:0000256" key="5">
    <source>
        <dbReference type="ARBA" id="ARBA00010869"/>
    </source>
</evidence>
<evidence type="ECO:0000256" key="7">
    <source>
        <dbReference type="ARBA" id="ARBA00022898"/>
    </source>
</evidence>
<dbReference type="GO" id="GO:0030378">
    <property type="term" value="F:serine racemase activity"/>
    <property type="evidence" value="ECO:0007669"/>
    <property type="project" value="TreeGrafter"/>
</dbReference>
<comment type="cofactor">
    <cofactor evidence="1">
        <name>Ca(2+)</name>
        <dbReference type="ChEBI" id="CHEBI:29108"/>
    </cofactor>
</comment>
<dbReference type="GO" id="GO:0003941">
    <property type="term" value="F:L-serine ammonia-lyase activity"/>
    <property type="evidence" value="ECO:0007669"/>
    <property type="project" value="TreeGrafter"/>
</dbReference>
<dbReference type="PANTHER" id="PTHR43050">
    <property type="entry name" value="SERINE / THREONINE RACEMASE FAMILY MEMBER"/>
    <property type="match status" value="1"/>
</dbReference>
<comment type="cofactor">
    <cofactor evidence="3">
        <name>Mn(2+)</name>
        <dbReference type="ChEBI" id="CHEBI:29035"/>
    </cofactor>
</comment>
<dbReference type="InterPro" id="IPR000634">
    <property type="entry name" value="Ser/Thr_deHydtase_PyrdxlP-BS"/>
</dbReference>
<evidence type="ECO:0000256" key="2">
    <source>
        <dbReference type="ARBA" id="ARBA00001933"/>
    </source>
</evidence>
<dbReference type="Pfam" id="PF00291">
    <property type="entry name" value="PALP"/>
    <property type="match status" value="1"/>
</dbReference>
<organism evidence="10 11">
    <name type="scientific">Planctomyces bekefii</name>
    <dbReference type="NCBI Taxonomy" id="1653850"/>
    <lineage>
        <taxon>Bacteria</taxon>
        <taxon>Pseudomonadati</taxon>
        <taxon>Planctomycetota</taxon>
        <taxon>Planctomycetia</taxon>
        <taxon>Planctomycetales</taxon>
        <taxon>Planctomycetaceae</taxon>
        <taxon>Planctomyces</taxon>
    </lineage>
</organism>
<feature type="domain" description="Tryptophan synthase beta chain-like PALP" evidence="9">
    <location>
        <begin position="23"/>
        <end position="210"/>
    </location>
</feature>
<dbReference type="SUPFAM" id="SSF53686">
    <property type="entry name" value="Tryptophan synthase beta subunit-like PLP-dependent enzymes"/>
    <property type="match status" value="1"/>
</dbReference>
<dbReference type="InterPro" id="IPR036052">
    <property type="entry name" value="TrpB-like_PALP_sf"/>
</dbReference>
<evidence type="ECO:0000313" key="10">
    <source>
        <dbReference type="EMBL" id="TWW10285.1"/>
    </source>
</evidence>
<keyword evidence="6" id="KW-0460">Magnesium</keyword>
<keyword evidence="11" id="KW-1185">Reference proteome</keyword>
<dbReference type="PANTHER" id="PTHR43050:SF1">
    <property type="entry name" value="SERINE RACEMASE"/>
    <property type="match status" value="1"/>
</dbReference>